<dbReference type="OrthoDB" id="285729at2759"/>
<feature type="region of interest" description="Disordered" evidence="5">
    <location>
        <begin position="1"/>
        <end position="33"/>
    </location>
</feature>
<accession>W1P5K7</accession>
<dbReference type="Proteomes" id="UP000017836">
    <property type="component" value="Unassembled WGS sequence"/>
</dbReference>
<evidence type="ECO:0000256" key="4">
    <source>
        <dbReference type="ARBA" id="ARBA00023242"/>
    </source>
</evidence>
<sequence length="204" mass="23331">MAGSRRSYRKSRPKVRVGLPKRHPNVFKPSFSIPPKLRTFSRGDWDEKGTVLENYRSFGVVSNPNLLGAQARTTHIIESDALQVPPPKKEYYQNNDGISPPNDPEFEPIDSGSDLEEDDLKEALRKKRRDGKVAPPQPLTRIQRVYISRLIAKYGDDYEKMFMDIKLNAMQHTVAELKKLCKRYYIPNMKAKENCSIVAHSEGA</sequence>
<evidence type="ECO:0000256" key="2">
    <source>
        <dbReference type="ARBA" id="ARBA00008479"/>
    </source>
</evidence>
<organism evidence="6 7">
    <name type="scientific">Amborella trichopoda</name>
    <dbReference type="NCBI Taxonomy" id="13333"/>
    <lineage>
        <taxon>Eukaryota</taxon>
        <taxon>Viridiplantae</taxon>
        <taxon>Streptophyta</taxon>
        <taxon>Embryophyta</taxon>
        <taxon>Tracheophyta</taxon>
        <taxon>Spermatophyta</taxon>
        <taxon>Magnoliopsida</taxon>
        <taxon>Amborellales</taxon>
        <taxon>Amborellaceae</taxon>
        <taxon>Amborella</taxon>
    </lineage>
</organism>
<gene>
    <name evidence="6" type="ORF">AMTR_s00045p00223550</name>
</gene>
<dbReference type="PANTHER" id="PTHR13243:SF1">
    <property type="entry name" value="NUCLEOLAR PROTEIN 16"/>
    <property type="match status" value="1"/>
</dbReference>
<keyword evidence="7" id="KW-1185">Reference proteome</keyword>
<dbReference type="InterPro" id="IPR019002">
    <property type="entry name" value="Ribosome_biogenesis_Nop16"/>
</dbReference>
<dbReference type="KEGG" id="atr:18430339"/>
<dbReference type="EMBL" id="KI394661">
    <property type="protein sequence ID" value="ERN02235.1"/>
    <property type="molecule type" value="Genomic_DNA"/>
</dbReference>
<dbReference type="GO" id="GO:0005730">
    <property type="term" value="C:nucleolus"/>
    <property type="evidence" value="ECO:0000318"/>
    <property type="project" value="GO_Central"/>
</dbReference>
<reference evidence="7" key="1">
    <citation type="journal article" date="2013" name="Science">
        <title>The Amborella genome and the evolution of flowering plants.</title>
        <authorList>
            <consortium name="Amborella Genome Project"/>
        </authorList>
    </citation>
    <scope>NUCLEOTIDE SEQUENCE [LARGE SCALE GENOMIC DNA]</scope>
</reference>
<keyword evidence="4" id="KW-0539">Nucleus</keyword>
<dbReference type="PANTHER" id="PTHR13243">
    <property type="entry name" value="HSPC111 PROTEIN-RELATED"/>
    <property type="match status" value="1"/>
</dbReference>
<proteinExistence type="inferred from homology"/>
<dbReference type="eggNOG" id="KOG4771">
    <property type="taxonomic scope" value="Eukaryota"/>
</dbReference>
<dbReference type="GO" id="GO:0042273">
    <property type="term" value="P:ribosomal large subunit biogenesis"/>
    <property type="evidence" value="ECO:0000318"/>
    <property type="project" value="GO_Central"/>
</dbReference>
<evidence type="ECO:0000256" key="1">
    <source>
        <dbReference type="ARBA" id="ARBA00004604"/>
    </source>
</evidence>
<comment type="similarity">
    <text evidence="2">Belongs to the NOP16 family.</text>
</comment>
<dbReference type="Gramene" id="ERN02235">
    <property type="protein sequence ID" value="ERN02235"/>
    <property type="gene ID" value="AMTR_s00045p00223550"/>
</dbReference>
<dbReference type="HOGENOM" id="CLU_116460_0_0_1"/>
<evidence type="ECO:0000256" key="5">
    <source>
        <dbReference type="SAM" id="MobiDB-lite"/>
    </source>
</evidence>
<dbReference type="STRING" id="13333.W1P5K7"/>
<feature type="compositionally biased region" description="Acidic residues" evidence="5">
    <location>
        <begin position="104"/>
        <end position="115"/>
    </location>
</feature>
<dbReference type="AlphaFoldDB" id="W1P5K7"/>
<feature type="region of interest" description="Disordered" evidence="5">
    <location>
        <begin position="78"/>
        <end position="115"/>
    </location>
</feature>
<protein>
    <recommendedName>
        <fullName evidence="3">Nucleolar protein 16</fullName>
    </recommendedName>
</protein>
<evidence type="ECO:0000313" key="7">
    <source>
        <dbReference type="Proteomes" id="UP000017836"/>
    </source>
</evidence>
<name>W1P5K7_AMBTC</name>
<dbReference type="Pfam" id="PF09420">
    <property type="entry name" value="Nop16"/>
    <property type="match status" value="1"/>
</dbReference>
<feature type="compositionally biased region" description="Basic residues" evidence="5">
    <location>
        <begin position="1"/>
        <end position="25"/>
    </location>
</feature>
<dbReference type="OMA" id="IKLNAMQ"/>
<evidence type="ECO:0000313" key="6">
    <source>
        <dbReference type="EMBL" id="ERN02235.1"/>
    </source>
</evidence>
<evidence type="ECO:0000256" key="3">
    <source>
        <dbReference type="ARBA" id="ARBA00015522"/>
    </source>
</evidence>
<comment type="subcellular location">
    <subcellularLocation>
        <location evidence="1">Nucleus</location>
        <location evidence="1">Nucleolus</location>
    </subcellularLocation>
</comment>